<keyword evidence="1" id="KW-0805">Transcription regulation</keyword>
<reference evidence="5 6" key="1">
    <citation type="submission" date="2022-02" db="EMBL/GenBank/DDBJ databases">
        <title>Paenibacillus sp. MBLB1776 Whole Genome Shotgun Sequencing.</title>
        <authorList>
            <person name="Hwang C.Y."/>
            <person name="Cho E.-S."/>
            <person name="Seo M.-J."/>
        </authorList>
    </citation>
    <scope>NUCLEOTIDE SEQUENCE [LARGE SCALE GENOMIC DNA]</scope>
    <source>
        <strain evidence="5 6">MBLB1776</strain>
    </source>
</reference>
<dbReference type="PRINTS" id="PR00032">
    <property type="entry name" value="HTHARAC"/>
</dbReference>
<dbReference type="InterPro" id="IPR020449">
    <property type="entry name" value="Tscrpt_reg_AraC-type_HTH"/>
</dbReference>
<dbReference type="SMART" id="SM00342">
    <property type="entry name" value="HTH_ARAC"/>
    <property type="match status" value="1"/>
</dbReference>
<dbReference type="Pfam" id="PF12833">
    <property type="entry name" value="HTH_18"/>
    <property type="match status" value="1"/>
</dbReference>
<gene>
    <name evidence="5" type="ORF">MJA45_22680</name>
</gene>
<keyword evidence="3" id="KW-0804">Transcription</keyword>
<evidence type="ECO:0000259" key="4">
    <source>
        <dbReference type="PROSITE" id="PS01124"/>
    </source>
</evidence>
<dbReference type="SUPFAM" id="SSF51215">
    <property type="entry name" value="Regulatory protein AraC"/>
    <property type="match status" value="1"/>
</dbReference>
<evidence type="ECO:0000313" key="5">
    <source>
        <dbReference type="EMBL" id="WNQ10400.1"/>
    </source>
</evidence>
<keyword evidence="2" id="KW-0238">DNA-binding</keyword>
<evidence type="ECO:0000313" key="6">
    <source>
        <dbReference type="Proteomes" id="UP001305702"/>
    </source>
</evidence>
<dbReference type="PANTHER" id="PTHR43280:SF2">
    <property type="entry name" value="HTH-TYPE TRANSCRIPTIONAL REGULATOR EXSA"/>
    <property type="match status" value="1"/>
</dbReference>
<dbReference type="InterPro" id="IPR037923">
    <property type="entry name" value="HTH-like"/>
</dbReference>
<dbReference type="Pfam" id="PF02311">
    <property type="entry name" value="AraC_binding"/>
    <property type="match status" value="1"/>
</dbReference>
<proteinExistence type="predicted"/>
<dbReference type="KEGG" id="paun:MJA45_22680"/>
<evidence type="ECO:0000256" key="1">
    <source>
        <dbReference type="ARBA" id="ARBA00023015"/>
    </source>
</evidence>
<dbReference type="PROSITE" id="PS00041">
    <property type="entry name" value="HTH_ARAC_FAMILY_1"/>
    <property type="match status" value="1"/>
</dbReference>
<dbReference type="GO" id="GO:0003700">
    <property type="term" value="F:DNA-binding transcription factor activity"/>
    <property type="evidence" value="ECO:0007669"/>
    <property type="project" value="InterPro"/>
</dbReference>
<dbReference type="GO" id="GO:0043565">
    <property type="term" value="F:sequence-specific DNA binding"/>
    <property type="evidence" value="ECO:0007669"/>
    <property type="project" value="InterPro"/>
</dbReference>
<dbReference type="PANTHER" id="PTHR43280">
    <property type="entry name" value="ARAC-FAMILY TRANSCRIPTIONAL REGULATOR"/>
    <property type="match status" value="1"/>
</dbReference>
<dbReference type="PROSITE" id="PS01124">
    <property type="entry name" value="HTH_ARAC_FAMILY_2"/>
    <property type="match status" value="1"/>
</dbReference>
<dbReference type="SUPFAM" id="SSF46689">
    <property type="entry name" value="Homeodomain-like"/>
    <property type="match status" value="2"/>
</dbReference>
<evidence type="ECO:0000256" key="3">
    <source>
        <dbReference type="ARBA" id="ARBA00023163"/>
    </source>
</evidence>
<dbReference type="InterPro" id="IPR018062">
    <property type="entry name" value="HTH_AraC-typ_CS"/>
</dbReference>
<protein>
    <submittedName>
        <fullName evidence="5">Helix-turn-helix domain-containing protein</fullName>
    </submittedName>
</protein>
<dbReference type="EMBL" id="CP130318">
    <property type="protein sequence ID" value="WNQ10400.1"/>
    <property type="molecule type" value="Genomic_DNA"/>
</dbReference>
<dbReference type="InterPro" id="IPR009057">
    <property type="entry name" value="Homeodomain-like_sf"/>
</dbReference>
<sequence length="277" mass="31591">MVDNHNDPAANHAAPNPGVLIADHYNRAFGYTTRRPRGTRDWLITCTIGGEGRFRLNGRLFSCRSGDIAILKPGTPHDYEAAEGEGWEFVWAHFVPPPYWGRAVQLPEEENGLIFLALEDEALHRRILQAFERLILDARTWKGGEELAMNGLHEVFLLLSRKFAAREGPVLDERVEKVLQRMTESLQEPHSVASLAEEVHLSASRLAHLFKEHMGDSLMETLLQLRLRHAAKLLAFTRRPVSEIAESVGFASPFYFTKQFRTFYGCPPTRYRREQSL</sequence>
<feature type="domain" description="HTH araC/xylS-type" evidence="4">
    <location>
        <begin position="176"/>
        <end position="274"/>
    </location>
</feature>
<name>A0AA96LE14_9BACL</name>
<dbReference type="Gene3D" id="1.10.10.60">
    <property type="entry name" value="Homeodomain-like"/>
    <property type="match status" value="2"/>
</dbReference>
<dbReference type="InterPro" id="IPR003313">
    <property type="entry name" value="AraC-bd"/>
</dbReference>
<keyword evidence="6" id="KW-1185">Reference proteome</keyword>
<accession>A0AA96LE14</accession>
<dbReference type="Gene3D" id="2.60.120.280">
    <property type="entry name" value="Regulatory protein AraC"/>
    <property type="match status" value="1"/>
</dbReference>
<dbReference type="Proteomes" id="UP001305702">
    <property type="component" value="Chromosome"/>
</dbReference>
<dbReference type="InterPro" id="IPR018060">
    <property type="entry name" value="HTH_AraC"/>
</dbReference>
<dbReference type="AlphaFoldDB" id="A0AA96LE14"/>
<organism evidence="5 6">
    <name type="scientific">Paenibacillus aurantius</name>
    <dbReference type="NCBI Taxonomy" id="2918900"/>
    <lineage>
        <taxon>Bacteria</taxon>
        <taxon>Bacillati</taxon>
        <taxon>Bacillota</taxon>
        <taxon>Bacilli</taxon>
        <taxon>Bacillales</taxon>
        <taxon>Paenibacillaceae</taxon>
        <taxon>Paenibacillus</taxon>
    </lineage>
</organism>
<dbReference type="RefSeq" id="WP_315604174.1">
    <property type="nucleotide sequence ID" value="NZ_CP130318.1"/>
</dbReference>
<evidence type="ECO:0000256" key="2">
    <source>
        <dbReference type="ARBA" id="ARBA00023125"/>
    </source>
</evidence>